<reference evidence="2" key="1">
    <citation type="submission" date="2022-11" db="UniProtKB">
        <authorList>
            <consortium name="WormBaseParasite"/>
        </authorList>
    </citation>
    <scope>IDENTIFICATION</scope>
</reference>
<protein>
    <submittedName>
        <fullName evidence="2">Uncharacterized protein</fullName>
    </submittedName>
</protein>
<evidence type="ECO:0000313" key="1">
    <source>
        <dbReference type="Proteomes" id="UP000887565"/>
    </source>
</evidence>
<sequence length="131" mass="14830">MHRNITAQKRRDSEAECSMHAEDHALFADYKLICCYVLFVDDAVTKCLSHLFVVSLWVLPCKLTMLCYSMNALASHLTTLPARKIRSCFQNLVYNDTAINNEVSGKLHGHGHGNRDQSNFSARDVQPIIFS</sequence>
<organism evidence="1 2">
    <name type="scientific">Romanomermis culicivorax</name>
    <name type="common">Nematode worm</name>
    <dbReference type="NCBI Taxonomy" id="13658"/>
    <lineage>
        <taxon>Eukaryota</taxon>
        <taxon>Metazoa</taxon>
        <taxon>Ecdysozoa</taxon>
        <taxon>Nematoda</taxon>
        <taxon>Enoplea</taxon>
        <taxon>Dorylaimia</taxon>
        <taxon>Mermithida</taxon>
        <taxon>Mermithoidea</taxon>
        <taxon>Mermithidae</taxon>
        <taxon>Romanomermis</taxon>
    </lineage>
</organism>
<name>A0A915ILC1_ROMCU</name>
<dbReference type="AlphaFoldDB" id="A0A915ILC1"/>
<keyword evidence="1" id="KW-1185">Reference proteome</keyword>
<accession>A0A915ILC1</accession>
<dbReference type="Proteomes" id="UP000887565">
    <property type="component" value="Unplaced"/>
</dbReference>
<evidence type="ECO:0000313" key="2">
    <source>
        <dbReference type="WBParaSite" id="nRc.2.0.1.t14786-RA"/>
    </source>
</evidence>
<dbReference type="WBParaSite" id="nRc.2.0.1.t14786-RA">
    <property type="protein sequence ID" value="nRc.2.0.1.t14786-RA"/>
    <property type="gene ID" value="nRc.2.0.1.g14786"/>
</dbReference>
<proteinExistence type="predicted"/>